<dbReference type="AlphaFoldDB" id="A0A089M6T1"/>
<dbReference type="RefSeq" id="WP_025706227.1">
    <property type="nucleotide sequence ID" value="NZ_CP009287.1"/>
</dbReference>
<dbReference type="GO" id="GO:0003677">
    <property type="term" value="F:DNA binding"/>
    <property type="evidence" value="ECO:0007669"/>
    <property type="project" value="InterPro"/>
</dbReference>
<accession>A0A089M6T1</accession>
<proteinExistence type="predicted"/>
<name>A0A089M6T1_9BACL</name>
<keyword evidence="3" id="KW-1185">Reference proteome</keyword>
<reference evidence="2 3" key="1">
    <citation type="submission" date="2014-08" db="EMBL/GenBank/DDBJ databases">
        <title>Comparative genomics of the Paenibacillus odorifer group.</title>
        <authorList>
            <person name="den Bakker H.C."/>
            <person name="Tsai Y.-C."/>
            <person name="Martin N."/>
            <person name="Korlach J."/>
            <person name="Wiedmann M."/>
        </authorList>
    </citation>
    <scope>NUCLEOTIDE SEQUENCE [LARGE SCALE GENOMIC DNA]</scope>
    <source>
        <strain evidence="2 3">DSM 15220</strain>
    </source>
</reference>
<dbReference type="InterPro" id="IPR010982">
    <property type="entry name" value="Lambda_DNA-bd_dom_sf"/>
</dbReference>
<dbReference type="KEGG" id="pgm:PGRAT_19070"/>
<dbReference type="InterPro" id="IPR001387">
    <property type="entry name" value="Cro/C1-type_HTH"/>
</dbReference>
<dbReference type="Proteomes" id="UP000029500">
    <property type="component" value="Chromosome"/>
</dbReference>
<dbReference type="STRING" id="189425.PGRAT_19070"/>
<dbReference type="Pfam" id="PF01381">
    <property type="entry name" value="HTH_3"/>
    <property type="match status" value="1"/>
</dbReference>
<evidence type="ECO:0000313" key="3">
    <source>
        <dbReference type="Proteomes" id="UP000029500"/>
    </source>
</evidence>
<gene>
    <name evidence="2" type="ORF">PGRAT_19070</name>
</gene>
<sequence length="65" mass="7071">MSALSFGEYLKQLRKAKGFKTARMFARKVGISNATISRIESGEIGTSPQMIRKLSESLGVTHPAS</sequence>
<evidence type="ECO:0000259" key="1">
    <source>
        <dbReference type="PROSITE" id="PS50943"/>
    </source>
</evidence>
<dbReference type="EMBL" id="CP009287">
    <property type="protein sequence ID" value="AIQ69506.1"/>
    <property type="molecule type" value="Genomic_DNA"/>
</dbReference>
<protein>
    <recommendedName>
        <fullName evidence="1">HTH cro/C1-type domain-containing protein</fullName>
    </recommendedName>
</protein>
<dbReference type="SUPFAM" id="SSF47413">
    <property type="entry name" value="lambda repressor-like DNA-binding domains"/>
    <property type="match status" value="1"/>
</dbReference>
<evidence type="ECO:0000313" key="2">
    <source>
        <dbReference type="EMBL" id="AIQ69506.1"/>
    </source>
</evidence>
<dbReference type="OrthoDB" id="9812960at2"/>
<dbReference type="Gene3D" id="1.10.260.40">
    <property type="entry name" value="lambda repressor-like DNA-binding domains"/>
    <property type="match status" value="1"/>
</dbReference>
<dbReference type="CDD" id="cd00093">
    <property type="entry name" value="HTH_XRE"/>
    <property type="match status" value="1"/>
</dbReference>
<organism evidence="2 3">
    <name type="scientific">Paenibacillus graminis</name>
    <dbReference type="NCBI Taxonomy" id="189425"/>
    <lineage>
        <taxon>Bacteria</taxon>
        <taxon>Bacillati</taxon>
        <taxon>Bacillota</taxon>
        <taxon>Bacilli</taxon>
        <taxon>Bacillales</taxon>
        <taxon>Paenibacillaceae</taxon>
        <taxon>Paenibacillus</taxon>
    </lineage>
</organism>
<feature type="domain" description="HTH cro/C1-type" evidence="1">
    <location>
        <begin position="10"/>
        <end position="65"/>
    </location>
</feature>
<dbReference type="SMART" id="SM00530">
    <property type="entry name" value="HTH_XRE"/>
    <property type="match status" value="1"/>
</dbReference>
<dbReference type="HOGENOM" id="CLU_2845635_0_0_9"/>
<dbReference type="PROSITE" id="PS50943">
    <property type="entry name" value="HTH_CROC1"/>
    <property type="match status" value="1"/>
</dbReference>